<evidence type="ECO:0000313" key="2">
    <source>
        <dbReference type="Proteomes" id="UP000470875"/>
    </source>
</evidence>
<dbReference type="RefSeq" id="WP_154546675.1">
    <property type="nucleotide sequence ID" value="NZ_VULO01000018.1"/>
</dbReference>
<sequence>MEFASLIREALSVLSARRPLFHSEADLQHELALQIVRLDPDVEVRLERPIRLPGARPINLDVMLQRGDQQYALELKYVTAKLDVTVGSEEFLLKSQAAQDLRRYDILKDITRVEQLVEAGIVLGGMSVTITNDRSLWQETRRMETVDQAFRLHHGRTVTGNLNWAETAAAGTVRGREATLNLTGSYTLDWVEYSEIPAPRNGEFRMLIVEIGPASC</sequence>
<organism evidence="1 2">
    <name type="scientific">Scrofimicrobium canadense</name>
    <dbReference type="NCBI Taxonomy" id="2652290"/>
    <lineage>
        <taxon>Bacteria</taxon>
        <taxon>Bacillati</taxon>
        <taxon>Actinomycetota</taxon>
        <taxon>Actinomycetes</taxon>
        <taxon>Actinomycetales</taxon>
        <taxon>Actinomycetaceae</taxon>
        <taxon>Scrofimicrobium</taxon>
    </lineage>
</organism>
<reference evidence="1 2" key="1">
    <citation type="submission" date="2019-08" db="EMBL/GenBank/DDBJ databases">
        <title>In-depth cultivation of the pig gut microbiome towards novel bacterial diversity and tailored functional studies.</title>
        <authorList>
            <person name="Wylensek D."/>
            <person name="Hitch T.C.A."/>
            <person name="Clavel T."/>
        </authorList>
    </citation>
    <scope>NUCLEOTIDE SEQUENCE [LARGE SCALE GENOMIC DNA]</scope>
    <source>
        <strain evidence="1 2">WB03_NA08</strain>
    </source>
</reference>
<proteinExistence type="predicted"/>
<name>A0A6N7VWQ8_9ACTO</name>
<protein>
    <submittedName>
        <fullName evidence="1">Uncharacterized protein</fullName>
    </submittedName>
</protein>
<evidence type="ECO:0000313" key="1">
    <source>
        <dbReference type="EMBL" id="MSS85430.1"/>
    </source>
</evidence>
<dbReference type="AlphaFoldDB" id="A0A6N7VWQ8"/>
<gene>
    <name evidence="1" type="ORF">FYJ24_11895</name>
</gene>
<dbReference type="EMBL" id="VULO01000018">
    <property type="protein sequence ID" value="MSS85430.1"/>
    <property type="molecule type" value="Genomic_DNA"/>
</dbReference>
<dbReference type="Proteomes" id="UP000470875">
    <property type="component" value="Unassembled WGS sequence"/>
</dbReference>
<accession>A0A6N7VWQ8</accession>
<keyword evidence="2" id="KW-1185">Reference proteome</keyword>
<comment type="caution">
    <text evidence="1">The sequence shown here is derived from an EMBL/GenBank/DDBJ whole genome shotgun (WGS) entry which is preliminary data.</text>
</comment>